<dbReference type="Pfam" id="PF11951">
    <property type="entry name" value="Fungal_trans_2"/>
    <property type="match status" value="1"/>
</dbReference>
<feature type="compositionally biased region" description="Low complexity" evidence="8">
    <location>
        <begin position="111"/>
        <end position="121"/>
    </location>
</feature>
<name>A0A1B8GM44_9PEZI</name>
<dbReference type="Pfam" id="PF01239">
    <property type="entry name" value="PPTA"/>
    <property type="match status" value="5"/>
</dbReference>
<comment type="similarity">
    <text evidence="1 6">Belongs to the protein prenyltransferase subunit alpha family.</text>
</comment>
<keyword evidence="2 6" id="KW-0637">Prenyltransferase</keyword>
<dbReference type="GeneID" id="28838888"/>
<dbReference type="PANTHER" id="PTHR11129:SF2">
    <property type="entry name" value="GERANYLGERANYL TRANSFERASE TYPE-2 SUBUNIT ALPHA"/>
    <property type="match status" value="1"/>
</dbReference>
<protein>
    <recommendedName>
        <fullName evidence="6">Geranylgeranyl transferase type-2 subunit alpha</fullName>
        <ecNumber evidence="6">2.5.1.60</ecNumber>
    </recommendedName>
    <alternativeName>
        <fullName evidence="6">Geranylgeranyl transferase type II subunit alpha</fullName>
    </alternativeName>
</protein>
<evidence type="ECO:0000256" key="7">
    <source>
        <dbReference type="SAM" id="Coils"/>
    </source>
</evidence>
<evidence type="ECO:0000256" key="6">
    <source>
        <dbReference type="RuleBase" id="RU367120"/>
    </source>
</evidence>
<dbReference type="SUPFAM" id="SSF48439">
    <property type="entry name" value="Protein prenylyltransferase"/>
    <property type="match status" value="1"/>
</dbReference>
<dbReference type="Gene3D" id="1.25.40.120">
    <property type="entry name" value="Protein prenylyltransferase"/>
    <property type="match status" value="1"/>
</dbReference>
<gene>
    <name evidence="9" type="ORF">VE01_05502</name>
</gene>
<evidence type="ECO:0000256" key="1">
    <source>
        <dbReference type="ARBA" id="ARBA00006734"/>
    </source>
</evidence>
<feature type="compositionally biased region" description="Polar residues" evidence="8">
    <location>
        <begin position="82"/>
        <end position="110"/>
    </location>
</feature>
<dbReference type="EC" id="2.5.1.60" evidence="6"/>
<reference evidence="10" key="2">
    <citation type="journal article" date="2018" name="Nat. Commun.">
        <title>Extreme sensitivity to ultraviolet light in the fungal pathogen causing white-nose syndrome of bats.</title>
        <authorList>
            <person name="Palmer J.M."/>
            <person name="Drees K.P."/>
            <person name="Foster J.T."/>
            <person name="Lindner D.L."/>
        </authorList>
    </citation>
    <scope>NUCLEOTIDE SEQUENCE [LARGE SCALE GENOMIC DNA]</scope>
    <source>
        <strain evidence="10">UAMH 10579</strain>
    </source>
</reference>
<dbReference type="RefSeq" id="XP_018130646.1">
    <property type="nucleotide sequence ID" value="XM_018274966.1"/>
</dbReference>
<dbReference type="GO" id="GO:0097354">
    <property type="term" value="P:prenylation"/>
    <property type="evidence" value="ECO:0007669"/>
    <property type="project" value="UniProtKB-UniRule"/>
</dbReference>
<feature type="coiled-coil region" evidence="7">
    <location>
        <begin position="633"/>
        <end position="660"/>
    </location>
</feature>
<feature type="region of interest" description="Disordered" evidence="8">
    <location>
        <begin position="82"/>
        <end position="137"/>
    </location>
</feature>
<sequence>MTSHGVPRIAAATVRTEQQRQDEVAKIEKYQALVDLIETKIHEHQYTSEVLDLTSKLLTKNPEYYTIWNVRRRLLTSGLFSKSSDGPLPSTQQPSTSQAKTTNSPSEKLPSSTSTSNAASNETPRSPTPQNPGSNGTTLELIKDDLSFLVPLLKQWPKCYWIWNHRIWLLQQATLRLEVPVARRLWEEELGLCNYMLVRDSRNFHGWGYRRMVVEKLESPALNGKSLVEEEFAYTTKMVNTNLSNFSAWHNRSQLIPRLLDERNAIDEARKEFLDEEFDTMRNALWTDASDQSLWFYHQFLMVTLLDRTVSILPNFTTEQRIEYANSQIDDLKEMLDGAEDCKWIYNGLYEYTLAICRTCERQPTTDELQDLKLWLGELKKLDPDIEAFESKGLGRYDPATLNRIWFSQQPPNIARLDTFLAVYGYSSTSPLGPSSHDPNDLCSLLIMLSLKDDSFPSLASRCAISALSYYYLGMEMAAAVSKTNALRALQASIEAPELSQAMQMMAASMLLCILETLDFNSPALSWTIFFCGTKRIANLVTEKDDTYFGEKALLMDWIFYHDVMYKFSIRHWDNKNADQIELAGQRKLISKAVFAPERLTVVPILGCSLELMDLICQVIDVVLDHNDAGYQSESHMAIIKSLEIRLQNLEQRHSGISEIDSGEAAHQVRVAEVFRLATLIYLLRLAKGESVGHKAYNLAVASAFDVLGQCVFCERPWPMFIIGLEARTDEQRSIILTVFRESLRRQPHGTMSLADRMVRDAWTQQDLCKDEIDHLLAEFLDASALNPNYIQAGINCLMNLSTKDCGGLEQYDLRRYDIVFNSGYDGH</sequence>
<reference evidence="9 10" key="1">
    <citation type="submission" date="2016-03" db="EMBL/GenBank/DDBJ databases">
        <title>Comparative genomics of Pseudogymnoascus destructans, the fungus causing white-nose syndrome of bats.</title>
        <authorList>
            <person name="Palmer J.M."/>
            <person name="Drees K.P."/>
            <person name="Foster J.T."/>
            <person name="Lindner D.L."/>
        </authorList>
    </citation>
    <scope>NUCLEOTIDE SEQUENCE [LARGE SCALE GENOMIC DNA]</scope>
    <source>
        <strain evidence="9 10">UAMH 10579</strain>
    </source>
</reference>
<keyword evidence="10" id="KW-1185">Reference proteome</keyword>
<dbReference type="PANTHER" id="PTHR11129">
    <property type="entry name" value="PROTEIN FARNESYLTRANSFERASE ALPHA SUBUNIT/RAB GERANYLGERANYL TRANSFERASE ALPHA SUBUNIT"/>
    <property type="match status" value="1"/>
</dbReference>
<dbReference type="InterPro" id="IPR002088">
    <property type="entry name" value="Prenyl_trans_a"/>
</dbReference>
<evidence type="ECO:0000256" key="8">
    <source>
        <dbReference type="SAM" id="MobiDB-lite"/>
    </source>
</evidence>
<dbReference type="AlphaFoldDB" id="A0A1B8GM44"/>
<keyword evidence="7" id="KW-0175">Coiled coil</keyword>
<dbReference type="OrthoDB" id="1658at2759"/>
<organism evidence="9 10">
    <name type="scientific">Pseudogymnoascus verrucosus</name>
    <dbReference type="NCBI Taxonomy" id="342668"/>
    <lineage>
        <taxon>Eukaryota</taxon>
        <taxon>Fungi</taxon>
        <taxon>Dikarya</taxon>
        <taxon>Ascomycota</taxon>
        <taxon>Pezizomycotina</taxon>
        <taxon>Leotiomycetes</taxon>
        <taxon>Thelebolales</taxon>
        <taxon>Thelebolaceae</taxon>
        <taxon>Pseudogymnoascus</taxon>
    </lineage>
</organism>
<evidence type="ECO:0000256" key="3">
    <source>
        <dbReference type="ARBA" id="ARBA00022679"/>
    </source>
</evidence>
<dbReference type="STRING" id="342668.A0A1B8GM44"/>
<dbReference type="InterPro" id="IPR021858">
    <property type="entry name" value="Fun_TF"/>
</dbReference>
<comment type="function">
    <text evidence="6">Catalyzes the transfer of a geranyl-geranyl moiety from geranyl-geranyl pyrophosphate to cysteines occuring in specific C-terminal amino acid sequences.</text>
</comment>
<evidence type="ECO:0000313" key="9">
    <source>
        <dbReference type="EMBL" id="OBT96913.1"/>
    </source>
</evidence>
<keyword evidence="3 6" id="KW-0808">Transferase</keyword>
<evidence type="ECO:0000313" key="10">
    <source>
        <dbReference type="Proteomes" id="UP000091956"/>
    </source>
</evidence>
<evidence type="ECO:0000256" key="2">
    <source>
        <dbReference type="ARBA" id="ARBA00022602"/>
    </source>
</evidence>
<accession>A0A1B8GM44</accession>
<dbReference type="Proteomes" id="UP000091956">
    <property type="component" value="Unassembled WGS sequence"/>
</dbReference>
<keyword evidence="4" id="KW-0677">Repeat</keyword>
<evidence type="ECO:0000256" key="4">
    <source>
        <dbReference type="ARBA" id="ARBA00022737"/>
    </source>
</evidence>
<dbReference type="GO" id="GO:0005968">
    <property type="term" value="C:Rab-protein geranylgeranyltransferase complex"/>
    <property type="evidence" value="ECO:0007669"/>
    <property type="project" value="TreeGrafter"/>
</dbReference>
<evidence type="ECO:0000256" key="5">
    <source>
        <dbReference type="ARBA" id="ARBA00047658"/>
    </source>
</evidence>
<dbReference type="EMBL" id="KV460225">
    <property type="protein sequence ID" value="OBT96913.1"/>
    <property type="molecule type" value="Genomic_DNA"/>
</dbReference>
<comment type="catalytic activity">
    <reaction evidence="5 6">
        <text>geranylgeranyl diphosphate + L-cysteinyl-[protein] = S-geranylgeranyl-L-cysteinyl-[protein] + diphosphate</text>
        <dbReference type="Rhea" id="RHEA:21240"/>
        <dbReference type="Rhea" id="RHEA-COMP:10131"/>
        <dbReference type="Rhea" id="RHEA-COMP:11537"/>
        <dbReference type="ChEBI" id="CHEBI:29950"/>
        <dbReference type="ChEBI" id="CHEBI:33019"/>
        <dbReference type="ChEBI" id="CHEBI:57533"/>
        <dbReference type="ChEBI" id="CHEBI:86021"/>
        <dbReference type="EC" id="2.5.1.60"/>
    </reaction>
</comment>
<dbReference type="PROSITE" id="PS51147">
    <property type="entry name" value="PFTA"/>
    <property type="match status" value="3"/>
</dbReference>
<proteinExistence type="inferred from homology"/>
<dbReference type="GO" id="GO:0004663">
    <property type="term" value="F:Rab geranylgeranyltransferase activity"/>
    <property type="evidence" value="ECO:0007669"/>
    <property type="project" value="UniProtKB-UniRule"/>
</dbReference>